<name>A0ABU4D673_9NOCA</name>
<evidence type="ECO:0000313" key="2">
    <source>
        <dbReference type="Proteomes" id="UP001186104"/>
    </source>
</evidence>
<comment type="caution">
    <text evidence="1">The sequence shown here is derived from an EMBL/GenBank/DDBJ whole genome shotgun (WGS) entry which is preliminary data.</text>
</comment>
<gene>
    <name evidence="1" type="ORF">R3P93_21805</name>
</gene>
<dbReference type="RefSeq" id="WP_317534060.1">
    <property type="nucleotide sequence ID" value="NZ_JAWLKF010000017.1"/>
</dbReference>
<dbReference type="EMBL" id="JAWLKF010000017">
    <property type="protein sequence ID" value="MDV6305210.1"/>
    <property type="molecule type" value="Genomic_DNA"/>
</dbReference>
<proteinExistence type="predicted"/>
<protein>
    <submittedName>
        <fullName evidence="1">Uncharacterized protein</fullName>
    </submittedName>
</protein>
<keyword evidence="2" id="KW-1185">Reference proteome</keyword>
<organism evidence="1 2">
    <name type="scientific">Rhodococcus cerastii</name>
    <dbReference type="NCBI Taxonomy" id="908616"/>
    <lineage>
        <taxon>Bacteria</taxon>
        <taxon>Bacillati</taxon>
        <taxon>Actinomycetota</taxon>
        <taxon>Actinomycetes</taxon>
        <taxon>Mycobacteriales</taxon>
        <taxon>Nocardiaceae</taxon>
        <taxon>Rhodococcus</taxon>
    </lineage>
</organism>
<evidence type="ECO:0000313" key="1">
    <source>
        <dbReference type="EMBL" id="MDV6305210.1"/>
    </source>
</evidence>
<dbReference type="Proteomes" id="UP001186104">
    <property type="component" value="Unassembled WGS sequence"/>
</dbReference>
<reference evidence="1 2" key="1">
    <citation type="submission" date="2023-10" db="EMBL/GenBank/DDBJ databases">
        <title>Development of a sustainable strategy for remediation of hydrocarbon-contaminated territories based on the waste exchange concept.</title>
        <authorList>
            <person name="Krivoruchko A."/>
        </authorList>
    </citation>
    <scope>NUCLEOTIDE SEQUENCE [LARGE SCALE GENOMIC DNA]</scope>
    <source>
        <strain evidence="1 2">IEGM 1327</strain>
    </source>
</reference>
<sequence>MTIEVQTTWNGHRYTWTLQPDGWWDLTHRTSAPTVKRRLRAREFEKEHCELVTYD</sequence>
<accession>A0ABU4D673</accession>